<organism evidence="2">
    <name type="scientific">Pseudogymnoascus destructans</name>
    <dbReference type="NCBI Taxonomy" id="655981"/>
    <lineage>
        <taxon>Eukaryota</taxon>
        <taxon>Fungi</taxon>
        <taxon>Dikarya</taxon>
        <taxon>Ascomycota</taxon>
        <taxon>Pezizomycotina</taxon>
        <taxon>Leotiomycetes</taxon>
        <taxon>Thelebolales</taxon>
        <taxon>Thelebolaceae</taxon>
        <taxon>Pseudogymnoascus</taxon>
    </lineage>
</organism>
<dbReference type="EMBL" id="KV441389">
    <property type="protein sequence ID" value="OAF61295.1"/>
    <property type="molecule type" value="Genomic_DNA"/>
</dbReference>
<dbReference type="OrthoDB" id="3426536at2759"/>
<name>A0A177AGR9_9PEZI</name>
<protein>
    <submittedName>
        <fullName evidence="2">Uncharacterized protein</fullName>
    </submittedName>
</protein>
<reference evidence="2" key="1">
    <citation type="submission" date="2016-03" db="EMBL/GenBank/DDBJ databases">
        <title>Updated assembly of Pseudogymnoascus destructans, the fungus causing white-nose syndrome of bats.</title>
        <authorList>
            <person name="Palmer J.M."/>
            <person name="Drees K.P."/>
            <person name="Foster J.T."/>
            <person name="Lindner D.L."/>
        </authorList>
    </citation>
    <scope>NUCLEOTIDE SEQUENCE [LARGE SCALE GENOMIC DNA]</scope>
    <source>
        <strain evidence="2">20631-21</strain>
    </source>
</reference>
<dbReference type="VEuPathDB" id="FungiDB:GMDG_02624"/>
<gene>
    <name evidence="2" type="ORF">VC83_02084</name>
</gene>
<keyword evidence="1" id="KW-0812">Transmembrane</keyword>
<feature type="transmembrane region" description="Helical" evidence="1">
    <location>
        <begin position="68"/>
        <end position="88"/>
    </location>
</feature>
<keyword evidence="1" id="KW-1133">Transmembrane helix</keyword>
<proteinExistence type="predicted"/>
<evidence type="ECO:0000256" key="1">
    <source>
        <dbReference type="SAM" id="Phobius"/>
    </source>
</evidence>
<dbReference type="GeneID" id="36285169"/>
<evidence type="ECO:0000313" key="2">
    <source>
        <dbReference type="EMBL" id="OAF61295.1"/>
    </source>
</evidence>
<dbReference type="RefSeq" id="XP_024326571.1">
    <property type="nucleotide sequence ID" value="XM_024465753.1"/>
</dbReference>
<dbReference type="Proteomes" id="UP000077154">
    <property type="component" value="Unassembled WGS sequence"/>
</dbReference>
<sequence length="140" mass="16083">MARYTSQYNKNTSGHFPQAIWQKVRVSLFNADRGDTDSVLNLIPAEKVVAVKKPRAVRTGGNPGDLSFLLSSIYADIISFRYVLWFMLPRMRCETIRFLVCFLVCFLSDDYPLAHWTKLVCFVSDGYTAMIVRAKLQRHP</sequence>
<dbReference type="AlphaFoldDB" id="A0A177AGR9"/>
<keyword evidence="1" id="KW-0472">Membrane</keyword>
<accession>A0A177AGR9</accession>